<proteinExistence type="predicted"/>
<sequence length="75" mass="8385">MRASPWLLLLLAVPVSAQDLQTDPLPDEAFLEFLGSFEQAEEELIDLAFDAAEDETEQTQAKPVNPEENDTHETN</sequence>
<organism evidence="2">
    <name type="scientific">hydrothermal vent metagenome</name>
    <dbReference type="NCBI Taxonomy" id="652676"/>
    <lineage>
        <taxon>unclassified sequences</taxon>
        <taxon>metagenomes</taxon>
        <taxon>ecological metagenomes</taxon>
    </lineage>
</organism>
<evidence type="ECO:0000313" key="2">
    <source>
        <dbReference type="EMBL" id="VAX11361.1"/>
    </source>
</evidence>
<name>A0A3B1BAM4_9ZZZZ</name>
<accession>A0A3B1BAM4</accession>
<dbReference type="EMBL" id="UOFY01000067">
    <property type="protein sequence ID" value="VAX11361.1"/>
    <property type="molecule type" value="Genomic_DNA"/>
</dbReference>
<feature type="region of interest" description="Disordered" evidence="1">
    <location>
        <begin position="51"/>
        <end position="75"/>
    </location>
</feature>
<protein>
    <submittedName>
        <fullName evidence="2">Uncharacterized protein</fullName>
    </submittedName>
</protein>
<dbReference type="AlphaFoldDB" id="A0A3B1BAM4"/>
<evidence type="ECO:0000256" key="1">
    <source>
        <dbReference type="SAM" id="MobiDB-lite"/>
    </source>
</evidence>
<reference evidence="2" key="1">
    <citation type="submission" date="2018-06" db="EMBL/GenBank/DDBJ databases">
        <authorList>
            <person name="Zhirakovskaya E."/>
        </authorList>
    </citation>
    <scope>NUCLEOTIDE SEQUENCE</scope>
</reference>
<gene>
    <name evidence="2" type="ORF">MNBD_GAMMA25-1587</name>
</gene>